<organism evidence="8 9">
    <name type="scientific">Cytospora schulzeri</name>
    <dbReference type="NCBI Taxonomy" id="448051"/>
    <lineage>
        <taxon>Eukaryota</taxon>
        <taxon>Fungi</taxon>
        <taxon>Dikarya</taxon>
        <taxon>Ascomycota</taxon>
        <taxon>Pezizomycotina</taxon>
        <taxon>Sordariomycetes</taxon>
        <taxon>Sordariomycetidae</taxon>
        <taxon>Diaporthales</taxon>
        <taxon>Cytosporaceae</taxon>
        <taxon>Cytospora</taxon>
    </lineage>
</organism>
<dbReference type="PANTHER" id="PTHR47582:SF1">
    <property type="entry name" value="P450, PUTATIVE (EUROFUNG)-RELATED"/>
    <property type="match status" value="1"/>
</dbReference>
<evidence type="ECO:0000256" key="4">
    <source>
        <dbReference type="ARBA" id="ARBA00023004"/>
    </source>
</evidence>
<dbReference type="OrthoDB" id="3366823at2759"/>
<dbReference type="InterPro" id="IPR036396">
    <property type="entry name" value="Cyt_P450_sf"/>
</dbReference>
<dbReference type="GO" id="GO:0004497">
    <property type="term" value="F:monooxygenase activity"/>
    <property type="evidence" value="ECO:0007669"/>
    <property type="project" value="UniProtKB-KW"/>
</dbReference>
<proteinExistence type="inferred from homology"/>
<evidence type="ECO:0008006" key="10">
    <source>
        <dbReference type="Google" id="ProtNLM"/>
    </source>
</evidence>
<dbReference type="CDD" id="cd11040">
    <property type="entry name" value="CYP7_CYP8-like"/>
    <property type="match status" value="1"/>
</dbReference>
<dbReference type="Gene3D" id="1.10.630.10">
    <property type="entry name" value="Cytochrome P450"/>
    <property type="match status" value="1"/>
</dbReference>
<evidence type="ECO:0000256" key="1">
    <source>
        <dbReference type="ARBA" id="ARBA00001971"/>
    </source>
</evidence>
<keyword evidence="7" id="KW-0560">Oxidoreductase</keyword>
<dbReference type="Proteomes" id="UP000283895">
    <property type="component" value="Unassembled WGS sequence"/>
</dbReference>
<dbReference type="InterPro" id="IPR002403">
    <property type="entry name" value="Cyt_P450_E_grp-IV"/>
</dbReference>
<dbReference type="GO" id="GO:0005506">
    <property type="term" value="F:iron ion binding"/>
    <property type="evidence" value="ECO:0007669"/>
    <property type="project" value="InterPro"/>
</dbReference>
<gene>
    <name evidence="8" type="ORF">VMCG_10683</name>
</gene>
<dbReference type="STRING" id="356882.A0A423V9J6"/>
<dbReference type="PROSITE" id="PS00086">
    <property type="entry name" value="CYTOCHROME_P450"/>
    <property type="match status" value="1"/>
</dbReference>
<keyword evidence="4 6" id="KW-0408">Iron</keyword>
<comment type="caution">
    <text evidence="8">The sequence shown here is derived from an EMBL/GenBank/DDBJ whole genome shotgun (WGS) entry which is preliminary data.</text>
</comment>
<dbReference type="InterPro" id="IPR001128">
    <property type="entry name" value="Cyt_P450"/>
</dbReference>
<dbReference type="GO" id="GO:0016705">
    <property type="term" value="F:oxidoreductase activity, acting on paired donors, with incorporation or reduction of molecular oxygen"/>
    <property type="evidence" value="ECO:0007669"/>
    <property type="project" value="InterPro"/>
</dbReference>
<protein>
    <recommendedName>
        <fullName evidence="10">Cholesterol 7-alpha-monooxygenase</fullName>
    </recommendedName>
</protein>
<dbReference type="InterPro" id="IPR017972">
    <property type="entry name" value="Cyt_P450_CS"/>
</dbReference>
<dbReference type="PRINTS" id="PR00465">
    <property type="entry name" value="EP450IV"/>
</dbReference>
<keyword evidence="6 7" id="KW-0349">Heme</keyword>
<dbReference type="AlphaFoldDB" id="A0A423V9J6"/>
<comment type="cofactor">
    <cofactor evidence="1 6">
        <name>heme</name>
        <dbReference type="ChEBI" id="CHEBI:30413"/>
    </cofactor>
</comment>
<name>A0A423V9J6_9PEZI</name>
<dbReference type="SUPFAM" id="SSF48264">
    <property type="entry name" value="Cytochrome P450"/>
    <property type="match status" value="1"/>
</dbReference>
<dbReference type="GO" id="GO:0020037">
    <property type="term" value="F:heme binding"/>
    <property type="evidence" value="ECO:0007669"/>
    <property type="project" value="InterPro"/>
</dbReference>
<evidence type="ECO:0000256" key="3">
    <source>
        <dbReference type="ARBA" id="ARBA00022723"/>
    </source>
</evidence>
<evidence type="ECO:0000313" key="8">
    <source>
        <dbReference type="EMBL" id="ROV87531.1"/>
    </source>
</evidence>
<evidence type="ECO:0000256" key="7">
    <source>
        <dbReference type="RuleBase" id="RU000461"/>
    </source>
</evidence>
<keyword evidence="3 6" id="KW-0479">Metal-binding</keyword>
<keyword evidence="5 7" id="KW-0503">Monooxygenase</keyword>
<dbReference type="PANTHER" id="PTHR47582">
    <property type="entry name" value="P450, PUTATIVE (EUROFUNG)-RELATED"/>
    <property type="match status" value="1"/>
</dbReference>
<evidence type="ECO:0000313" key="9">
    <source>
        <dbReference type="Proteomes" id="UP000283895"/>
    </source>
</evidence>
<dbReference type="EMBL" id="LKEA01000093">
    <property type="protein sequence ID" value="ROV87531.1"/>
    <property type="molecule type" value="Genomic_DNA"/>
</dbReference>
<dbReference type="Pfam" id="PF00067">
    <property type="entry name" value="p450"/>
    <property type="match status" value="1"/>
</dbReference>
<keyword evidence="9" id="KW-1185">Reference proteome</keyword>
<evidence type="ECO:0000256" key="2">
    <source>
        <dbReference type="ARBA" id="ARBA00010617"/>
    </source>
</evidence>
<evidence type="ECO:0000256" key="5">
    <source>
        <dbReference type="ARBA" id="ARBA00023033"/>
    </source>
</evidence>
<comment type="similarity">
    <text evidence="2 7">Belongs to the cytochrome P450 family.</text>
</comment>
<feature type="binding site" description="axial binding residue" evidence="6">
    <location>
        <position position="434"/>
    </location>
    <ligand>
        <name>heme</name>
        <dbReference type="ChEBI" id="CHEBI:30413"/>
    </ligand>
    <ligandPart>
        <name>Fe</name>
        <dbReference type="ChEBI" id="CHEBI:18248"/>
    </ligandPart>
</feature>
<sequence length="524" mass="58506">MPSILPVAVGVAAATYLLLVALLHFTQDAKEPSSISDTIPFVTPIINMVSKGGAFHRLMSDGNADSRDKYNLPIYTLRLPGSRMYVVNSPQLVTAIQAQFRSLSFTAIEANIAANLLGCKKSTIDIISADVTKDEGYLMSFPKYVHSALSAGPGLDAMNRRAVQVLAKSLDEWSQKGATKIQLWQWARHELLLASTEGVYGPKNPFRDPAMEEAWYTFEPKMMMFILKLFPRIFAKESFKAREYMVKVWEEYFAAGWYQQGSELVKARVKINNDFHIPLMETARIEVAGSQAILTNTLPGTFWVAYHIFSDPVVLESIRHELSKGVQQDDDGTCTIDLAHVKSSCPILLSTFKETMRMYSVSTATRIAMEDYRLNDQYLFKKGSTIMMPSAVQHTNPSVWGDTVGEFNHMRFAPGSKRVNPVAFRGFGGGTTLCPGRHFASTEILMFSALLVLRFDLHPVDGKWVAPTTANSSMVSAMPVPDWDINVEMRPRNNKEWRVSFSGYERGMEIAAEDIKGATPNAEH</sequence>
<reference evidence="8 9" key="1">
    <citation type="submission" date="2015-09" db="EMBL/GenBank/DDBJ databases">
        <title>Host preference determinants of Valsa canker pathogens revealed by comparative genomics.</title>
        <authorList>
            <person name="Yin Z."/>
            <person name="Huang L."/>
        </authorList>
    </citation>
    <scope>NUCLEOTIDE SEQUENCE [LARGE SCALE GENOMIC DNA]</scope>
    <source>
        <strain evidence="8 9">03-1</strain>
    </source>
</reference>
<evidence type="ECO:0000256" key="6">
    <source>
        <dbReference type="PIRSR" id="PIRSR602403-1"/>
    </source>
</evidence>
<dbReference type="InterPro" id="IPR053007">
    <property type="entry name" value="CYP450_monoxygenase_sec-met"/>
</dbReference>
<accession>A0A423V9J6</accession>